<evidence type="ECO:0000313" key="5">
    <source>
        <dbReference type="WBParaSite" id="TCNE_0001828101-mRNA-1"/>
    </source>
</evidence>
<dbReference type="InterPro" id="IPR042855">
    <property type="entry name" value="V_SNARE_CC"/>
</dbReference>
<reference evidence="5" key="1">
    <citation type="submission" date="2016-06" db="UniProtKB">
        <authorList>
            <consortium name="WormBaseParasite"/>
        </authorList>
    </citation>
    <scope>IDENTIFICATION</scope>
</reference>
<name>A0A183VC07_TOXCA</name>
<dbReference type="SUPFAM" id="SSF58038">
    <property type="entry name" value="SNARE fusion complex"/>
    <property type="match status" value="1"/>
</dbReference>
<evidence type="ECO:0000313" key="4">
    <source>
        <dbReference type="Proteomes" id="UP000050794"/>
    </source>
</evidence>
<dbReference type="InterPro" id="IPR001388">
    <property type="entry name" value="Synaptobrevin-like"/>
</dbReference>
<organism evidence="4 5">
    <name type="scientific">Toxocara canis</name>
    <name type="common">Canine roundworm</name>
    <dbReference type="NCBI Taxonomy" id="6265"/>
    <lineage>
        <taxon>Eukaryota</taxon>
        <taxon>Metazoa</taxon>
        <taxon>Ecdysozoa</taxon>
        <taxon>Nematoda</taxon>
        <taxon>Chromadorea</taxon>
        <taxon>Rhabditida</taxon>
        <taxon>Spirurina</taxon>
        <taxon>Ascaridomorpha</taxon>
        <taxon>Ascaridoidea</taxon>
        <taxon>Toxocaridae</taxon>
        <taxon>Toxocara</taxon>
    </lineage>
</organism>
<keyword evidence="1" id="KW-0175">Coiled coil</keyword>
<dbReference type="Gene3D" id="1.20.5.110">
    <property type="match status" value="1"/>
</dbReference>
<dbReference type="AlphaFoldDB" id="A0A183VC07"/>
<dbReference type="EMBL" id="UYWY01025333">
    <property type="protein sequence ID" value="VDM49598.1"/>
    <property type="molecule type" value="Genomic_DNA"/>
</dbReference>
<dbReference type="PROSITE" id="PS50892">
    <property type="entry name" value="V_SNARE"/>
    <property type="match status" value="1"/>
</dbReference>
<dbReference type="PRINTS" id="PR00219">
    <property type="entry name" value="SYNAPTOBREVN"/>
</dbReference>
<dbReference type="Proteomes" id="UP000050794">
    <property type="component" value="Unassembled WGS sequence"/>
</dbReference>
<keyword evidence="4" id="KW-1185">Reference proteome</keyword>
<sequence>MDNHLELPVTRLDARPTAEKIQKVQKELDEVKEIVRNNIDLVIQRDGRLDALNARADVMEAGAAQFTLHATNLQRNLWWKNARKMLAVIAACTLTIIGAVRQDAFNREVCRREISS</sequence>
<evidence type="ECO:0000313" key="3">
    <source>
        <dbReference type="EMBL" id="VDM49598.1"/>
    </source>
</evidence>
<proteinExistence type="predicted"/>
<dbReference type="GO" id="GO:0016192">
    <property type="term" value="P:vesicle-mediated transport"/>
    <property type="evidence" value="ECO:0007669"/>
    <property type="project" value="InterPro"/>
</dbReference>
<accession>A0A183VC07</accession>
<dbReference type="InterPro" id="IPR016444">
    <property type="entry name" value="Synaptobrevin/VAMP"/>
</dbReference>
<dbReference type="PANTHER" id="PTHR45701">
    <property type="entry name" value="SYNAPTOBREVIN FAMILY MEMBER"/>
    <property type="match status" value="1"/>
</dbReference>
<reference evidence="3 4" key="2">
    <citation type="submission" date="2018-11" db="EMBL/GenBank/DDBJ databases">
        <authorList>
            <consortium name="Pathogen Informatics"/>
        </authorList>
    </citation>
    <scope>NUCLEOTIDE SEQUENCE [LARGE SCALE GENOMIC DNA]</scope>
</reference>
<feature type="domain" description="V-SNARE coiled-coil homology" evidence="2">
    <location>
        <begin position="20"/>
        <end position="80"/>
    </location>
</feature>
<evidence type="ECO:0000259" key="2">
    <source>
        <dbReference type="PROSITE" id="PS50892"/>
    </source>
</evidence>
<dbReference type="GO" id="GO:0016020">
    <property type="term" value="C:membrane"/>
    <property type="evidence" value="ECO:0007669"/>
    <property type="project" value="InterPro"/>
</dbReference>
<protein>
    <submittedName>
        <fullName evidence="5">V-SNARE coiled-coil homology domain-containing protein</fullName>
    </submittedName>
</protein>
<dbReference type="Pfam" id="PF00957">
    <property type="entry name" value="Synaptobrevin"/>
    <property type="match status" value="1"/>
</dbReference>
<evidence type="ECO:0000256" key="1">
    <source>
        <dbReference type="PROSITE-ProRule" id="PRU00290"/>
    </source>
</evidence>
<dbReference type="WBParaSite" id="TCNE_0001828101-mRNA-1">
    <property type="protein sequence ID" value="TCNE_0001828101-mRNA-1"/>
    <property type="gene ID" value="TCNE_0001828101"/>
</dbReference>
<gene>
    <name evidence="3" type="ORF">TCNE_LOCUS18277</name>
</gene>